<protein>
    <submittedName>
        <fullName evidence="1">Uncharacterized protein</fullName>
    </submittedName>
</protein>
<gene>
    <name evidence="1" type="ORF">PM10SUCC1_29060</name>
</gene>
<dbReference type="EMBL" id="BSDY01000017">
    <property type="protein sequence ID" value="GLI57392.1"/>
    <property type="molecule type" value="Genomic_DNA"/>
</dbReference>
<proteinExistence type="predicted"/>
<accession>A0A9W6LPA8</accession>
<comment type="caution">
    <text evidence="1">The sequence shown here is derived from an EMBL/GenBank/DDBJ whole genome shotgun (WGS) entry which is preliminary data.</text>
</comment>
<dbReference type="RefSeq" id="WP_281836983.1">
    <property type="nucleotide sequence ID" value="NZ_BSDY01000017.1"/>
</dbReference>
<reference evidence="1" key="1">
    <citation type="submission" date="2022-12" db="EMBL/GenBank/DDBJ databases">
        <title>Reference genome sequencing for broad-spectrum identification of bacterial and archaeal isolates by mass spectrometry.</title>
        <authorList>
            <person name="Sekiguchi Y."/>
            <person name="Tourlousse D.M."/>
        </authorList>
    </citation>
    <scope>NUCLEOTIDE SEQUENCE</scope>
    <source>
        <strain evidence="1">10succ1</strain>
    </source>
</reference>
<evidence type="ECO:0000313" key="1">
    <source>
        <dbReference type="EMBL" id="GLI57392.1"/>
    </source>
</evidence>
<name>A0A9W6LPA8_9FUSO</name>
<sequence>MAIINTNNRYTLRYKGTGFVAPMCLAAALIQFHAKNTYGITLGLEEMREVLVETGINRVTPHQTRVTSDVEAAIKWIDENYGKILKKEAPSIDSVEL</sequence>
<evidence type="ECO:0000313" key="2">
    <source>
        <dbReference type="Proteomes" id="UP001144471"/>
    </source>
</evidence>
<dbReference type="AlphaFoldDB" id="A0A9W6LPA8"/>
<keyword evidence="2" id="KW-1185">Reference proteome</keyword>
<dbReference type="Proteomes" id="UP001144471">
    <property type="component" value="Unassembled WGS sequence"/>
</dbReference>
<organism evidence="1 2">
    <name type="scientific">Propionigenium maris DSM 9537</name>
    <dbReference type="NCBI Taxonomy" id="1123000"/>
    <lineage>
        <taxon>Bacteria</taxon>
        <taxon>Fusobacteriati</taxon>
        <taxon>Fusobacteriota</taxon>
        <taxon>Fusobacteriia</taxon>
        <taxon>Fusobacteriales</taxon>
        <taxon>Fusobacteriaceae</taxon>
        <taxon>Propionigenium</taxon>
    </lineage>
</organism>